<evidence type="ECO:0000256" key="3">
    <source>
        <dbReference type="ARBA" id="ARBA00012438"/>
    </source>
</evidence>
<dbReference type="InterPro" id="IPR008207">
    <property type="entry name" value="Sig_transdc_His_kin_Hpt_dom"/>
</dbReference>
<keyword evidence="6" id="KW-0808">Transferase</keyword>
<keyword evidence="11 16" id="KW-1133">Transmembrane helix</keyword>
<feature type="modified residue" description="4-aspartylphosphate" evidence="15">
    <location>
        <position position="816"/>
    </location>
</feature>
<keyword evidence="5 15" id="KW-0597">Phosphoprotein</keyword>
<dbReference type="Pfam" id="PF12860">
    <property type="entry name" value="PAS_7"/>
    <property type="match status" value="1"/>
</dbReference>
<dbReference type="SMART" id="SM00448">
    <property type="entry name" value="REC"/>
    <property type="match status" value="2"/>
</dbReference>
<dbReference type="PROSITE" id="PS50894">
    <property type="entry name" value="HPT"/>
    <property type="match status" value="1"/>
</dbReference>
<name>A0ABW8UXR4_9RHOB</name>
<dbReference type="SUPFAM" id="SSF47384">
    <property type="entry name" value="Homodimeric domain of signal transducing histidine kinase"/>
    <property type="match status" value="1"/>
</dbReference>
<dbReference type="CDD" id="cd00082">
    <property type="entry name" value="HisKA"/>
    <property type="match status" value="1"/>
</dbReference>
<dbReference type="InterPro" id="IPR036641">
    <property type="entry name" value="HPT_dom_sf"/>
</dbReference>
<feature type="modified residue" description="4-aspartylphosphate" evidence="15">
    <location>
        <position position="669"/>
    </location>
</feature>
<sequence length="1020" mass="111340">MPLVLSAVVVVFGLFEYSANQRASQQLLNRLDQLLTMQVQVLSRPLWNLSEEQIELIVSAIEVDEDVLGVAVYDEVGDLMAYKGQIEGMEDNRFFGQRDIVQANAAADQVIGSLAIALTPAGVREQRNTRLVFAVGLAAVLMGAIIISALIANRRTIGVPLDLLLGSINQLRQGNGRRPVNWSSDDEMGEVIVAYNEMLARQASDEQSLLTANDELEARVEMRTHELSVASQQLTDAIESMSEGFALYDSDDKLVLCNTTYREKIYTAPSDTLKLGMSFQDVVAQIASSGEVRKAAEDPDAWASQRLAHHRAPGKPLLEQRRDGSWIQITEYPTADGGVVGIYSDLTELKRLSVELEDAKNVAEAANDAKSTFLATMSHEIRTPMNGVIGMSNLLLDTELDDEQRDFTETINKSAEDLLNIINDILDFSRVDSGKLALERLAFDLRTCMEEAVDLVAVIAAEKGLDLAYEMGPDVPVMIVGDPMRLRQILLNLLNNAIKFTKEGDVVLAVTLTGKGAAAGTRTLQFSVRDSGIGIPADRMDSLFQSFSQVDASTTRRYGGTGLGLAISKRLVELMGGRIWVDSAVGKGTTFHFAIDFEVAAAPAPEDEGKIRDGLEGRHVLIVDDNATNRRILDVQTRDWGMHPSVVASGREAMDLLRGAGRFDAVILDLSMPDEDGLTLAKHIREIPERRAVPLILLSSIGRSVVGRQDEFDAVGFASVLQKPIKPSPLLNALMSEFGIKTAGPGVDAAAARTTLDTEMAQRLPLRILLVDDHPTNQKLAQMLLLRLGYRADVASNGVEALEALRLQVYDVILMDIEMPEMDGMEATRRIQDEWGKRAPKIVAMTANAMRGDRDKYLSLGMDQYISKPIRVAALVRALEAVATSIAPVPPPKPAGEDITAVPRDTSRCLDDAALKNLLDVIGGDKAALTELIDSFLSECNKLVATMRTAYAEDDTDTLRRSAHSMKSSSTDFGAKTLAGLARELEMRARELDLTNCDVLLDDIAAAFQRVAMALQKLRV</sequence>
<dbReference type="CDD" id="cd16922">
    <property type="entry name" value="HATPase_EvgS-ArcB-TorS-like"/>
    <property type="match status" value="1"/>
</dbReference>
<dbReference type="Pfam" id="PF01627">
    <property type="entry name" value="Hpt"/>
    <property type="match status" value="1"/>
</dbReference>
<dbReference type="Pfam" id="PF00512">
    <property type="entry name" value="HisKA"/>
    <property type="match status" value="1"/>
</dbReference>
<evidence type="ECO:0000259" key="18">
    <source>
        <dbReference type="PROSITE" id="PS50110"/>
    </source>
</evidence>
<evidence type="ECO:0000256" key="1">
    <source>
        <dbReference type="ARBA" id="ARBA00000085"/>
    </source>
</evidence>
<dbReference type="CDD" id="cd17546">
    <property type="entry name" value="REC_hyHK_CKI1_RcsC-like"/>
    <property type="match status" value="1"/>
</dbReference>
<dbReference type="RefSeq" id="WP_407592543.1">
    <property type="nucleotide sequence ID" value="NZ_JBHDIY010000002.1"/>
</dbReference>
<dbReference type="SMART" id="SM00388">
    <property type="entry name" value="HisKA"/>
    <property type="match status" value="1"/>
</dbReference>
<comment type="caution">
    <text evidence="21">The sequence shown here is derived from an EMBL/GenBank/DDBJ whole genome shotgun (WGS) entry which is preliminary data.</text>
</comment>
<keyword evidence="13 16" id="KW-0472">Membrane</keyword>
<accession>A0ABW8UXR4</accession>
<dbReference type="PANTHER" id="PTHR45339">
    <property type="entry name" value="HYBRID SIGNAL TRANSDUCTION HISTIDINE KINASE J"/>
    <property type="match status" value="1"/>
</dbReference>
<keyword evidence="8" id="KW-0547">Nucleotide-binding</keyword>
<feature type="domain" description="Histidine kinase" evidence="17">
    <location>
        <begin position="376"/>
        <end position="599"/>
    </location>
</feature>
<dbReference type="SUPFAM" id="SSF55874">
    <property type="entry name" value="ATPase domain of HSP90 chaperone/DNA topoisomerase II/histidine kinase"/>
    <property type="match status" value="1"/>
</dbReference>
<comment type="subcellular location">
    <subcellularLocation>
        <location evidence="2">Cell membrane</location>
        <topology evidence="2">Multi-pass membrane protein</topology>
    </subcellularLocation>
</comment>
<feature type="modified residue" description="Phosphohistidine" evidence="14">
    <location>
        <position position="964"/>
    </location>
</feature>
<dbReference type="InterPro" id="IPR036890">
    <property type="entry name" value="HATPase_C_sf"/>
</dbReference>
<keyword evidence="12" id="KW-0902">Two-component regulatory system</keyword>
<dbReference type="InterPro" id="IPR003660">
    <property type="entry name" value="HAMP_dom"/>
</dbReference>
<evidence type="ECO:0000256" key="8">
    <source>
        <dbReference type="ARBA" id="ARBA00022741"/>
    </source>
</evidence>
<dbReference type="SUPFAM" id="SSF47226">
    <property type="entry name" value="Histidine-containing phosphotransfer domain, HPT domain"/>
    <property type="match status" value="1"/>
</dbReference>
<dbReference type="PROSITE" id="PS50110">
    <property type="entry name" value="RESPONSE_REGULATORY"/>
    <property type="match status" value="2"/>
</dbReference>
<evidence type="ECO:0000313" key="22">
    <source>
        <dbReference type="Proteomes" id="UP001627408"/>
    </source>
</evidence>
<evidence type="ECO:0000256" key="2">
    <source>
        <dbReference type="ARBA" id="ARBA00004651"/>
    </source>
</evidence>
<keyword evidence="7 16" id="KW-0812">Transmembrane</keyword>
<evidence type="ECO:0000256" key="13">
    <source>
        <dbReference type="ARBA" id="ARBA00023136"/>
    </source>
</evidence>
<dbReference type="PROSITE" id="PS50109">
    <property type="entry name" value="HIS_KIN"/>
    <property type="match status" value="1"/>
</dbReference>
<dbReference type="InterPro" id="IPR004358">
    <property type="entry name" value="Sig_transdc_His_kin-like_C"/>
</dbReference>
<dbReference type="EC" id="2.7.13.3" evidence="3"/>
<dbReference type="SUPFAM" id="SSF52172">
    <property type="entry name" value="CheY-like"/>
    <property type="match status" value="2"/>
</dbReference>
<dbReference type="Gene3D" id="6.10.340.10">
    <property type="match status" value="1"/>
</dbReference>
<dbReference type="Gene3D" id="1.10.287.130">
    <property type="match status" value="1"/>
</dbReference>
<evidence type="ECO:0000256" key="14">
    <source>
        <dbReference type="PROSITE-ProRule" id="PRU00110"/>
    </source>
</evidence>
<evidence type="ECO:0000259" key="19">
    <source>
        <dbReference type="PROSITE" id="PS50885"/>
    </source>
</evidence>
<dbReference type="PRINTS" id="PR00344">
    <property type="entry name" value="BCTRLSENSOR"/>
</dbReference>
<protein>
    <recommendedName>
        <fullName evidence="3">histidine kinase</fullName>
        <ecNumber evidence="3">2.7.13.3</ecNumber>
    </recommendedName>
</protein>
<dbReference type="Gene3D" id="1.20.120.160">
    <property type="entry name" value="HPT domain"/>
    <property type="match status" value="1"/>
</dbReference>
<dbReference type="Proteomes" id="UP001627408">
    <property type="component" value="Unassembled WGS sequence"/>
</dbReference>
<dbReference type="Pfam" id="PF00072">
    <property type="entry name" value="Response_reg"/>
    <property type="match status" value="2"/>
</dbReference>
<gene>
    <name evidence="21" type="ORF">ACERZ8_12680</name>
</gene>
<comment type="catalytic activity">
    <reaction evidence="1">
        <text>ATP + protein L-histidine = ADP + protein N-phospho-L-histidine.</text>
        <dbReference type="EC" id="2.7.13.3"/>
    </reaction>
</comment>
<dbReference type="Gene3D" id="3.40.50.2300">
    <property type="match status" value="2"/>
</dbReference>
<keyword evidence="9" id="KW-0418">Kinase</keyword>
<keyword evidence="4" id="KW-1003">Cell membrane</keyword>
<dbReference type="SMART" id="SM00387">
    <property type="entry name" value="HATPase_c"/>
    <property type="match status" value="1"/>
</dbReference>
<dbReference type="InterPro" id="IPR011006">
    <property type="entry name" value="CheY-like_superfamily"/>
</dbReference>
<organism evidence="21 22">
    <name type="scientific">Tateyamaria armeniaca</name>
    <dbReference type="NCBI Taxonomy" id="2518930"/>
    <lineage>
        <taxon>Bacteria</taxon>
        <taxon>Pseudomonadati</taxon>
        <taxon>Pseudomonadota</taxon>
        <taxon>Alphaproteobacteria</taxon>
        <taxon>Rhodobacterales</taxon>
        <taxon>Roseobacteraceae</taxon>
        <taxon>Tateyamaria</taxon>
    </lineage>
</organism>
<dbReference type="InterPro" id="IPR003661">
    <property type="entry name" value="HisK_dim/P_dom"/>
</dbReference>
<feature type="transmembrane region" description="Helical" evidence="16">
    <location>
        <begin position="131"/>
        <end position="152"/>
    </location>
</feature>
<dbReference type="InterPro" id="IPR036097">
    <property type="entry name" value="HisK_dim/P_sf"/>
</dbReference>
<evidence type="ECO:0000313" key="21">
    <source>
        <dbReference type="EMBL" id="MFL4470696.1"/>
    </source>
</evidence>
<evidence type="ECO:0000259" key="20">
    <source>
        <dbReference type="PROSITE" id="PS50894"/>
    </source>
</evidence>
<dbReference type="EMBL" id="JBHDIY010000002">
    <property type="protein sequence ID" value="MFL4470696.1"/>
    <property type="molecule type" value="Genomic_DNA"/>
</dbReference>
<dbReference type="Pfam" id="PF02518">
    <property type="entry name" value="HATPase_c"/>
    <property type="match status" value="1"/>
</dbReference>
<dbReference type="InterPro" id="IPR003594">
    <property type="entry name" value="HATPase_dom"/>
</dbReference>
<feature type="domain" description="Response regulatory" evidence="18">
    <location>
        <begin position="767"/>
        <end position="883"/>
    </location>
</feature>
<feature type="domain" description="HAMP" evidence="19">
    <location>
        <begin position="155"/>
        <end position="207"/>
    </location>
</feature>
<proteinExistence type="predicted"/>
<dbReference type="InterPro" id="IPR005467">
    <property type="entry name" value="His_kinase_dom"/>
</dbReference>
<dbReference type="CDD" id="cd00156">
    <property type="entry name" value="REC"/>
    <property type="match status" value="1"/>
</dbReference>
<reference evidence="21 22" key="1">
    <citation type="submission" date="2024-08" db="EMBL/GenBank/DDBJ databases">
        <title>Tateyamaria sp. nov., isolated from marine algae.</title>
        <authorList>
            <person name="Choi B.J."/>
            <person name="Kim J.M."/>
            <person name="Lee J.K."/>
            <person name="Choi D.G."/>
            <person name="Bayburt H."/>
            <person name="Baek J.H."/>
            <person name="Han D.M."/>
            <person name="Jeon C.O."/>
        </authorList>
    </citation>
    <scope>NUCLEOTIDE SEQUENCE [LARGE SCALE GENOMIC DNA]</scope>
    <source>
        <strain evidence="21 22">KMU-156</strain>
    </source>
</reference>
<dbReference type="PANTHER" id="PTHR45339:SF1">
    <property type="entry name" value="HYBRID SIGNAL TRANSDUCTION HISTIDINE KINASE J"/>
    <property type="match status" value="1"/>
</dbReference>
<feature type="domain" description="HPt" evidence="20">
    <location>
        <begin position="925"/>
        <end position="1018"/>
    </location>
</feature>
<feature type="domain" description="Response regulatory" evidence="18">
    <location>
        <begin position="619"/>
        <end position="738"/>
    </location>
</feature>
<keyword evidence="10" id="KW-0067">ATP-binding</keyword>
<evidence type="ECO:0000256" key="7">
    <source>
        <dbReference type="ARBA" id="ARBA00022692"/>
    </source>
</evidence>
<evidence type="ECO:0000256" key="16">
    <source>
        <dbReference type="SAM" id="Phobius"/>
    </source>
</evidence>
<dbReference type="SMART" id="SM00073">
    <property type="entry name" value="HPT"/>
    <property type="match status" value="1"/>
</dbReference>
<dbReference type="InterPro" id="IPR001789">
    <property type="entry name" value="Sig_transdc_resp-reg_receiver"/>
</dbReference>
<dbReference type="PROSITE" id="PS50885">
    <property type="entry name" value="HAMP"/>
    <property type="match status" value="1"/>
</dbReference>
<evidence type="ECO:0000256" key="10">
    <source>
        <dbReference type="ARBA" id="ARBA00022840"/>
    </source>
</evidence>
<dbReference type="Gene3D" id="3.30.450.20">
    <property type="entry name" value="PAS domain"/>
    <property type="match status" value="1"/>
</dbReference>
<evidence type="ECO:0000256" key="15">
    <source>
        <dbReference type="PROSITE-ProRule" id="PRU00169"/>
    </source>
</evidence>
<evidence type="ECO:0000259" key="17">
    <source>
        <dbReference type="PROSITE" id="PS50109"/>
    </source>
</evidence>
<evidence type="ECO:0000256" key="5">
    <source>
        <dbReference type="ARBA" id="ARBA00022553"/>
    </source>
</evidence>
<keyword evidence="22" id="KW-1185">Reference proteome</keyword>
<dbReference type="Gene3D" id="3.30.565.10">
    <property type="entry name" value="Histidine kinase-like ATPase, C-terminal domain"/>
    <property type="match status" value="1"/>
</dbReference>
<evidence type="ECO:0000256" key="4">
    <source>
        <dbReference type="ARBA" id="ARBA00022475"/>
    </source>
</evidence>
<evidence type="ECO:0000256" key="11">
    <source>
        <dbReference type="ARBA" id="ARBA00022989"/>
    </source>
</evidence>
<evidence type="ECO:0000256" key="12">
    <source>
        <dbReference type="ARBA" id="ARBA00023012"/>
    </source>
</evidence>
<evidence type="ECO:0000256" key="6">
    <source>
        <dbReference type="ARBA" id="ARBA00022679"/>
    </source>
</evidence>
<evidence type="ECO:0000256" key="9">
    <source>
        <dbReference type="ARBA" id="ARBA00022777"/>
    </source>
</evidence>